<protein>
    <submittedName>
        <fullName evidence="2">Uncharacterized protein</fullName>
    </submittedName>
</protein>
<dbReference type="Proteomes" id="UP000634139">
    <property type="component" value="Unassembled WGS sequence"/>
</dbReference>
<organism evidence="2 3">
    <name type="scientific">Novosphingobium arvoryzae</name>
    <dbReference type="NCBI Taxonomy" id="1256514"/>
    <lineage>
        <taxon>Bacteria</taxon>
        <taxon>Pseudomonadati</taxon>
        <taxon>Pseudomonadota</taxon>
        <taxon>Alphaproteobacteria</taxon>
        <taxon>Sphingomonadales</taxon>
        <taxon>Sphingomonadaceae</taxon>
        <taxon>Novosphingobium</taxon>
    </lineage>
</organism>
<reference evidence="2" key="1">
    <citation type="journal article" date="2014" name="Int. J. Syst. Evol. Microbiol.">
        <title>Complete genome sequence of Corynebacterium casei LMG S-19264T (=DSM 44701T), isolated from a smear-ripened cheese.</title>
        <authorList>
            <consortium name="US DOE Joint Genome Institute (JGI-PGF)"/>
            <person name="Walter F."/>
            <person name="Albersmeier A."/>
            <person name="Kalinowski J."/>
            <person name="Ruckert C."/>
        </authorList>
    </citation>
    <scope>NUCLEOTIDE SEQUENCE</scope>
    <source>
        <strain evidence="2">KCTC 32422</strain>
    </source>
</reference>
<accession>A0A918R568</accession>
<dbReference type="AlphaFoldDB" id="A0A918R568"/>
<gene>
    <name evidence="2" type="ORF">GCM10011617_01010</name>
</gene>
<reference evidence="2" key="2">
    <citation type="submission" date="2020-09" db="EMBL/GenBank/DDBJ databases">
        <authorList>
            <person name="Sun Q."/>
            <person name="Kim S."/>
        </authorList>
    </citation>
    <scope>NUCLEOTIDE SEQUENCE</scope>
    <source>
        <strain evidence="2">KCTC 32422</strain>
    </source>
</reference>
<evidence type="ECO:0000313" key="3">
    <source>
        <dbReference type="Proteomes" id="UP000634139"/>
    </source>
</evidence>
<name>A0A918R568_9SPHN</name>
<comment type="caution">
    <text evidence="2">The sequence shown here is derived from an EMBL/GenBank/DDBJ whole genome shotgun (WGS) entry which is preliminary data.</text>
</comment>
<dbReference type="RefSeq" id="WP_189538470.1">
    <property type="nucleotide sequence ID" value="NZ_BMZD01000001.1"/>
</dbReference>
<feature type="transmembrane region" description="Helical" evidence="1">
    <location>
        <begin position="51"/>
        <end position="76"/>
    </location>
</feature>
<feature type="transmembrane region" description="Helical" evidence="1">
    <location>
        <begin position="26"/>
        <end position="45"/>
    </location>
</feature>
<keyword evidence="1" id="KW-0472">Membrane</keyword>
<evidence type="ECO:0000313" key="2">
    <source>
        <dbReference type="EMBL" id="GGZ86295.1"/>
    </source>
</evidence>
<keyword evidence="1" id="KW-0812">Transmembrane</keyword>
<keyword evidence="3" id="KW-1185">Reference proteome</keyword>
<dbReference type="EMBL" id="BMZD01000001">
    <property type="protein sequence ID" value="GGZ86295.1"/>
    <property type="molecule type" value="Genomic_DNA"/>
</dbReference>
<evidence type="ECO:0000256" key="1">
    <source>
        <dbReference type="SAM" id="Phobius"/>
    </source>
</evidence>
<proteinExistence type="predicted"/>
<keyword evidence="1" id="KW-1133">Transmembrane helix</keyword>
<sequence>MHRSSLDTPEGAAFAWARFRRFMRGWGWASLVCVIAVEAWLWPSFGFSSPHVYLASAVGTVGIVMMVGALMGLVFLSSGTGHDESVIDPTEIEKRR</sequence>